<evidence type="ECO:0000313" key="4">
    <source>
        <dbReference type="Proteomes" id="UP000198280"/>
    </source>
</evidence>
<dbReference type="NCBIfam" id="NF038012">
    <property type="entry name" value="DMT_1"/>
    <property type="match status" value="1"/>
</dbReference>
<feature type="chain" id="PRO_5039470919" description="EamA-like transporter family protein" evidence="2">
    <location>
        <begin position="21"/>
        <end position="292"/>
    </location>
</feature>
<dbReference type="RefSeq" id="WP_089228041.1">
    <property type="nucleotide sequence ID" value="NZ_FZOF01000028.1"/>
</dbReference>
<keyword evidence="2" id="KW-0732">Signal</keyword>
<dbReference type="OrthoDB" id="3822427at2"/>
<gene>
    <name evidence="3" type="ORF">SAMN05216252_12812</name>
</gene>
<organism evidence="3 4">
    <name type="scientific">Actinacidiphila glaucinigra</name>
    <dbReference type="NCBI Taxonomy" id="235986"/>
    <lineage>
        <taxon>Bacteria</taxon>
        <taxon>Bacillati</taxon>
        <taxon>Actinomycetota</taxon>
        <taxon>Actinomycetes</taxon>
        <taxon>Kitasatosporales</taxon>
        <taxon>Streptomycetaceae</taxon>
        <taxon>Actinacidiphila</taxon>
    </lineage>
</organism>
<proteinExistence type="predicted"/>
<evidence type="ECO:0000256" key="2">
    <source>
        <dbReference type="SAM" id="SignalP"/>
    </source>
</evidence>
<feature type="transmembrane region" description="Helical" evidence="1">
    <location>
        <begin position="255"/>
        <end position="277"/>
    </location>
</feature>
<feature type="transmembrane region" description="Helical" evidence="1">
    <location>
        <begin position="194"/>
        <end position="217"/>
    </location>
</feature>
<protein>
    <recommendedName>
        <fullName evidence="5">EamA-like transporter family protein</fullName>
    </recommendedName>
</protein>
<feature type="transmembrane region" description="Helical" evidence="1">
    <location>
        <begin position="135"/>
        <end position="155"/>
    </location>
</feature>
<accession>A0A239MUP1</accession>
<dbReference type="PANTHER" id="PTHR40761">
    <property type="entry name" value="CONSERVED INTEGRAL MEMBRANE ALANINE VALINE AND LEUCINE RICH PROTEIN-RELATED"/>
    <property type="match status" value="1"/>
</dbReference>
<feature type="signal peptide" evidence="2">
    <location>
        <begin position="1"/>
        <end position="20"/>
    </location>
</feature>
<dbReference type="EMBL" id="FZOF01000028">
    <property type="protein sequence ID" value="SNT46375.1"/>
    <property type="molecule type" value="Genomic_DNA"/>
</dbReference>
<feature type="transmembrane region" description="Helical" evidence="1">
    <location>
        <begin position="229"/>
        <end position="249"/>
    </location>
</feature>
<feature type="transmembrane region" description="Helical" evidence="1">
    <location>
        <begin position="76"/>
        <end position="97"/>
    </location>
</feature>
<keyword evidence="1" id="KW-0472">Membrane</keyword>
<evidence type="ECO:0000256" key="1">
    <source>
        <dbReference type="SAM" id="Phobius"/>
    </source>
</evidence>
<dbReference type="Proteomes" id="UP000198280">
    <property type="component" value="Unassembled WGS sequence"/>
</dbReference>
<keyword evidence="1" id="KW-1133">Transmembrane helix</keyword>
<keyword evidence="1" id="KW-0812">Transmembrane</keyword>
<dbReference type="PANTHER" id="PTHR40761:SF1">
    <property type="entry name" value="CONSERVED INTEGRAL MEMBRANE ALANINE VALINE AND LEUCINE RICH PROTEIN-RELATED"/>
    <property type="match status" value="1"/>
</dbReference>
<keyword evidence="4" id="KW-1185">Reference proteome</keyword>
<dbReference type="AlphaFoldDB" id="A0A239MUP1"/>
<feature type="transmembrane region" description="Helical" evidence="1">
    <location>
        <begin position="104"/>
        <end position="123"/>
    </location>
</feature>
<feature type="transmembrane region" description="Helical" evidence="1">
    <location>
        <begin position="51"/>
        <end position="70"/>
    </location>
</feature>
<name>A0A239MUP1_9ACTN</name>
<reference evidence="3 4" key="1">
    <citation type="submission" date="2017-06" db="EMBL/GenBank/DDBJ databases">
        <authorList>
            <person name="Kim H.J."/>
            <person name="Triplett B.A."/>
        </authorList>
    </citation>
    <scope>NUCLEOTIDE SEQUENCE [LARGE SCALE GENOMIC DNA]</scope>
    <source>
        <strain evidence="3 4">CGMCC 4.1858</strain>
    </source>
</reference>
<evidence type="ECO:0000313" key="3">
    <source>
        <dbReference type="EMBL" id="SNT46375.1"/>
    </source>
</evidence>
<feature type="transmembrane region" description="Helical" evidence="1">
    <location>
        <begin position="162"/>
        <end position="182"/>
    </location>
</feature>
<evidence type="ECO:0008006" key="5">
    <source>
        <dbReference type="Google" id="ProtNLM"/>
    </source>
</evidence>
<sequence length="292" mass="30163">MQTTLAVLFALLAAVSNALATVLQRYAARTVPLSVGLRPALIGELLRKPVWLAGFGAVVAAAAFQALALLNGALSLVQPLFVLELPFALFIGGFVLHRRLPPRGWAAVAAMVVGLGVGLWAASPGGGVDRPGTGTWAMALPGCVAAVLLLVLIAVRRPAGRVRAACFGLSAAVCYALTAGLLKDATQVWDSDGAAAFFTAWQTYGFALVGVAAVFLLENAMQSGPLVASQPALTLGDASVSLVLGVTVFEEHLRGGWWLLPMLLGALLVVTGAFVLVRVPLVRTLVAPDAPR</sequence>